<evidence type="ECO:0000256" key="1">
    <source>
        <dbReference type="ARBA" id="ARBA00022468"/>
    </source>
</evidence>
<feature type="compositionally biased region" description="Low complexity" evidence="2">
    <location>
        <begin position="1437"/>
        <end position="1451"/>
    </location>
</feature>
<dbReference type="Pfam" id="PF00616">
    <property type="entry name" value="RasGAP"/>
    <property type="match status" value="1"/>
</dbReference>
<feature type="region of interest" description="Disordered" evidence="2">
    <location>
        <begin position="1392"/>
        <end position="1414"/>
    </location>
</feature>
<dbReference type="PROSITE" id="PS00509">
    <property type="entry name" value="RAS_GTPASE_ACTIV_1"/>
    <property type="match status" value="1"/>
</dbReference>
<feature type="compositionally biased region" description="Basic residues" evidence="2">
    <location>
        <begin position="497"/>
        <end position="513"/>
    </location>
</feature>
<evidence type="ECO:0000313" key="4">
    <source>
        <dbReference type="EMBL" id="JAP42424.1"/>
    </source>
</evidence>
<dbReference type="EMBL" id="GEEE01020801">
    <property type="protein sequence ID" value="JAP42424.1"/>
    <property type="molecule type" value="Transcribed_RNA"/>
</dbReference>
<feature type="region of interest" description="Disordered" evidence="2">
    <location>
        <begin position="1489"/>
        <end position="1523"/>
    </location>
</feature>
<feature type="compositionally biased region" description="Polar residues" evidence="2">
    <location>
        <begin position="1738"/>
        <end position="1748"/>
    </location>
</feature>
<accession>A0A0X3NRJ6</accession>
<dbReference type="SUPFAM" id="SSF48350">
    <property type="entry name" value="GTPase activation domain, GAP"/>
    <property type="match status" value="1"/>
</dbReference>
<sequence>MIGLTQFPSRVESWLDVWELSAEDYKDSQTTGLSAASLQPRWKPLFCVCREDERILSLFPSEQAALAEPSPAHISVCRLTSAPCSSDRLPKTDQSHLFSLTASSSSLLVTASQSLNFPSSDLFDMNGQTDAEMATSQQFQKKKKKIKFNPLRRFHKRLMGSSMKKLDDPDPEERYASSTYLPAGLLSNPVYVGYNQSSMSQYASQPYLTTTVAESVGQERSRKLKKRPSLPPSVSVPATKRSFSLSRLFHRGIKSTSKIDDSVDMFKSQGSFTFNSIDAMNCADNTLGQSVDSLPQSLNFDTETELEEAEEEETRRGAVRSISFLGSARCRDEMAAAAPACPTSSAPTASLSSPTAHNKSAGADRRPGAERMRSQTTHFSATSAGPSGKSEANQLPSSRSASPLQSQRMLHKNRLMVPVPSRWRGSDQITDSSLCRSSAESIDRSHILTAFPPPSRSVHKPPRHRRGKKGCLGEPGQAAEQQQQHGDGKPQRAASPTRRHRTLRQHLFTRSHKKTDSSSAAAVMQGKQKALKATALEPLHCELTSSDVRLGRVHFSLAGGRRACFFLTAPAWRAVDCGEPERVMTTHVFCAATETQHNFWLKSLRRTVKPNLENERHRENSLFLSILEAKGLQNKRRYYCDVCLDRTLYARTTSKQAVDNSIFWAEEFDLNNLPEVSILTISLYRETEYAGRDGRRGIIVRSNSKKNLKKTQNRLVGFVTVPVGNLFNRNPSQTWLTLQPPSMGSMAIFHPHLNPPTEGSGPFLVDSTHLSSEATGTSKAGGLSSSDSRVNLQLRINARYKSVDVLPLRVYWPLHSLVLDSGIELAEWFEALLPVKLKEEVASCLVNLRERNGTVATFLSALVVNEVSALENESMTFRSNTMATKAVESYIKLVGKEYLHGLLHRYIQRVLACSDTWEVDPDKLPTSSLASGSLLSADGQGTAPAAAAIIRDYCAHKASPIRSSSTAGSGCNAPDTPQHSLTHLAVLSNGRLAQPGSLIFSQLKLLQHLDLVWETVRASRKDFPKQLLQVFSAFRAALQPSRGAEFCDKLVSACIFLRFICPAILTPSLFGLASTFPGEFNCQRNLTLVAKSLQSLANLATFGDKEPFMRFMNAYVEAQIPVMRAFLRGISSLDITADAPADCTSASLLSNHIDCGYELACLHATCVEMFANLAAKDTKPPEGRRLENGSSQTSSSTFPPVDPALATLPPKLSLLPDIVMHIQELKSSGEALDLTSTEPPPGLSYEARLCESTVYEQVNPATRIYQGRVSMAYTEYPAAPVPPRKQQLQPVAPRTAVATSQHSATLPRFFLSTGEEEEEDDEEKEKEEEENIVTVLWAGSHALDRSAHLEPRLPLGTEYHPERAPYEAPIITKSTPLRSNKLTVRERRTTIPFSESCGGQASGEHPEQRSPERKQLDTTAISVGTQPVVCSSRGLPSQPRTSETTTTPTTIRDTDRITTQEREQQMSPIDCSGAAVVRPEATLTRTAIFSHPREDDLEGDYDDPYSEEHEPSQATHLNGTPADDRFSGSLASITVPKSDAVLLAGPYSGILRSLDSSLVASFDAAKRTLSFPSPPSAFSLYRRPKPTFPGSAMTPTESTGIYKFFRLPAMHREIPEEDLHSGALDAPRDLETRLETRSIMVASRISATHSAVATSGNRELDERVNSATATTFSTPRTSFPTTSRSLDVLMVKQSSNSAVASNPCTGNGGTAEVRQYPSRFSTTTSSSSGRSSIAFGKQNVSPETSELSRSTLAHHYPYRQAVNAAISAAAFASTSTSSSSSS</sequence>
<feature type="compositionally biased region" description="Polar residues" evidence="2">
    <location>
        <begin position="427"/>
        <end position="440"/>
    </location>
</feature>
<feature type="region of interest" description="Disordered" evidence="2">
    <location>
        <begin position="1297"/>
        <end position="1329"/>
    </location>
</feature>
<dbReference type="Gene3D" id="2.60.40.150">
    <property type="entry name" value="C2 domain"/>
    <property type="match status" value="1"/>
</dbReference>
<name>A0A0X3NRJ6_SCHSO</name>
<dbReference type="Gene3D" id="1.10.506.10">
    <property type="entry name" value="GTPase Activation - p120gap, domain 1"/>
    <property type="match status" value="4"/>
</dbReference>
<feature type="domain" description="Ras-GAP" evidence="3">
    <location>
        <begin position="837"/>
        <end position="1098"/>
    </location>
</feature>
<feature type="region of interest" description="Disordered" evidence="2">
    <location>
        <begin position="218"/>
        <end position="237"/>
    </location>
</feature>
<evidence type="ECO:0000259" key="3">
    <source>
        <dbReference type="PROSITE" id="PS50018"/>
    </source>
</evidence>
<feature type="region of interest" description="Disordered" evidence="2">
    <location>
        <begin position="1429"/>
        <end position="1451"/>
    </location>
</feature>
<dbReference type="SMART" id="SM00323">
    <property type="entry name" value="RasGAP"/>
    <property type="match status" value="1"/>
</dbReference>
<feature type="compositionally biased region" description="Polar residues" evidence="2">
    <location>
        <begin position="374"/>
        <end position="408"/>
    </location>
</feature>
<proteinExistence type="predicted"/>
<feature type="compositionally biased region" description="Low complexity" evidence="2">
    <location>
        <begin position="1718"/>
        <end position="1732"/>
    </location>
</feature>
<dbReference type="InterPro" id="IPR023152">
    <property type="entry name" value="RasGAP_CS"/>
</dbReference>
<dbReference type="PROSITE" id="PS50018">
    <property type="entry name" value="RAS_GTPASE_ACTIV_2"/>
    <property type="match status" value="1"/>
</dbReference>
<organism evidence="4">
    <name type="scientific">Schistocephalus solidus</name>
    <name type="common">Tapeworm</name>
    <dbReference type="NCBI Taxonomy" id="70667"/>
    <lineage>
        <taxon>Eukaryota</taxon>
        <taxon>Metazoa</taxon>
        <taxon>Spiralia</taxon>
        <taxon>Lophotrochozoa</taxon>
        <taxon>Platyhelminthes</taxon>
        <taxon>Cestoda</taxon>
        <taxon>Eucestoda</taxon>
        <taxon>Diphyllobothriidea</taxon>
        <taxon>Diphyllobothriidae</taxon>
        <taxon>Schistocephalus</taxon>
    </lineage>
</organism>
<dbReference type="InterPro" id="IPR035892">
    <property type="entry name" value="C2_domain_sf"/>
</dbReference>
<dbReference type="PANTHER" id="PTHR10194">
    <property type="entry name" value="RAS GTPASE-ACTIVATING PROTEINS"/>
    <property type="match status" value="1"/>
</dbReference>
<feature type="region of interest" description="Disordered" evidence="2">
    <location>
        <begin position="1178"/>
        <end position="1202"/>
    </location>
</feature>
<feature type="compositionally biased region" description="Acidic residues" evidence="2">
    <location>
        <begin position="1495"/>
        <end position="1505"/>
    </location>
</feature>
<feature type="region of interest" description="Disordered" evidence="2">
    <location>
        <begin position="340"/>
        <end position="522"/>
    </location>
</feature>
<feature type="compositionally biased region" description="Low complexity" evidence="2">
    <location>
        <begin position="340"/>
        <end position="356"/>
    </location>
</feature>
<feature type="compositionally biased region" description="Acidic residues" evidence="2">
    <location>
        <begin position="1314"/>
        <end position="1329"/>
    </location>
</feature>
<feature type="compositionally biased region" description="Basic and acidic residues" evidence="2">
    <location>
        <begin position="1178"/>
        <end position="1187"/>
    </location>
</feature>
<feature type="compositionally biased region" description="Low complexity" evidence="2">
    <location>
        <begin position="474"/>
        <end position="484"/>
    </location>
</feature>
<reference evidence="4" key="1">
    <citation type="submission" date="2016-01" db="EMBL/GenBank/DDBJ databases">
        <title>Reference transcriptome for the parasite Schistocephalus solidus: insights into the molecular evolution of parasitism.</title>
        <authorList>
            <person name="Hebert F.O."/>
            <person name="Grambauer S."/>
            <person name="Barber I."/>
            <person name="Landry C.R."/>
            <person name="Aubin-Horth N."/>
        </authorList>
    </citation>
    <scope>NUCLEOTIDE SEQUENCE</scope>
</reference>
<dbReference type="InterPro" id="IPR001936">
    <property type="entry name" value="RasGAP_dom"/>
</dbReference>
<feature type="compositionally biased region" description="Basic and acidic residues" evidence="2">
    <location>
        <begin position="1404"/>
        <end position="1414"/>
    </location>
</feature>
<dbReference type="PANTHER" id="PTHR10194:SF60">
    <property type="entry name" value="RAS GTPASE-ACTIVATING PROTEIN RASKOL"/>
    <property type="match status" value="1"/>
</dbReference>
<evidence type="ECO:0000256" key="2">
    <source>
        <dbReference type="SAM" id="MobiDB-lite"/>
    </source>
</evidence>
<feature type="compositionally biased region" description="Basic residues" evidence="2">
    <location>
        <begin position="457"/>
        <end position="469"/>
    </location>
</feature>
<feature type="compositionally biased region" description="Basic and acidic residues" evidence="2">
    <location>
        <begin position="362"/>
        <end position="373"/>
    </location>
</feature>
<gene>
    <name evidence="4" type="ORF">TR125040</name>
</gene>
<feature type="region of interest" description="Disordered" evidence="2">
    <location>
        <begin position="1698"/>
        <end position="1748"/>
    </location>
</feature>
<dbReference type="InterPro" id="IPR039360">
    <property type="entry name" value="Ras_GTPase"/>
</dbReference>
<dbReference type="GO" id="GO:0005096">
    <property type="term" value="F:GTPase activator activity"/>
    <property type="evidence" value="ECO:0007669"/>
    <property type="project" value="UniProtKB-KW"/>
</dbReference>
<feature type="non-terminal residue" evidence="4">
    <location>
        <position position="1782"/>
    </location>
</feature>
<keyword evidence="1" id="KW-0343">GTPase activation</keyword>
<protein>
    <recommendedName>
        <fullName evidence="3">Ras-GAP domain-containing protein</fullName>
    </recommendedName>
</protein>
<feature type="compositionally biased region" description="Polar residues" evidence="2">
    <location>
        <begin position="1188"/>
        <end position="1198"/>
    </location>
</feature>
<dbReference type="InterPro" id="IPR008936">
    <property type="entry name" value="Rho_GTPase_activation_prot"/>
</dbReference>